<evidence type="ECO:0000256" key="6">
    <source>
        <dbReference type="ARBA" id="ARBA00023136"/>
    </source>
</evidence>
<dbReference type="InterPro" id="IPR012910">
    <property type="entry name" value="Plug_dom"/>
</dbReference>
<evidence type="ECO:0000313" key="13">
    <source>
        <dbReference type="Proteomes" id="UP000451233"/>
    </source>
</evidence>
<dbReference type="SUPFAM" id="SSF56935">
    <property type="entry name" value="Porins"/>
    <property type="match status" value="1"/>
</dbReference>
<dbReference type="PANTHER" id="PTHR30069:SF29">
    <property type="entry name" value="HEMOGLOBIN AND HEMOGLOBIN-HAPTOGLOBIN-BINDING PROTEIN 1-RELATED"/>
    <property type="match status" value="1"/>
</dbReference>
<dbReference type="InterPro" id="IPR036942">
    <property type="entry name" value="Beta-barrel_TonB_sf"/>
</dbReference>
<gene>
    <name evidence="12" type="ORF">GS398_01840</name>
</gene>
<evidence type="ECO:0000256" key="4">
    <source>
        <dbReference type="ARBA" id="ARBA00022692"/>
    </source>
</evidence>
<dbReference type="InterPro" id="IPR041700">
    <property type="entry name" value="OMP_b-brl_3"/>
</dbReference>
<accession>A0A7K1XSP8</accession>
<dbReference type="InterPro" id="IPR008969">
    <property type="entry name" value="CarboxyPept-like_regulatory"/>
</dbReference>
<proteinExistence type="inferred from homology"/>
<keyword evidence="5 9" id="KW-0732">Signal</keyword>
<dbReference type="InterPro" id="IPR039426">
    <property type="entry name" value="TonB-dep_rcpt-like"/>
</dbReference>
<dbReference type="Gene3D" id="2.40.170.20">
    <property type="entry name" value="TonB-dependent receptor, beta-barrel domain"/>
    <property type="match status" value="1"/>
</dbReference>
<feature type="signal peptide" evidence="9">
    <location>
        <begin position="1"/>
        <end position="18"/>
    </location>
</feature>
<organism evidence="12 13">
    <name type="scientific">Hufsiella ginkgonis</name>
    <dbReference type="NCBI Taxonomy" id="2695274"/>
    <lineage>
        <taxon>Bacteria</taxon>
        <taxon>Pseudomonadati</taxon>
        <taxon>Bacteroidota</taxon>
        <taxon>Sphingobacteriia</taxon>
        <taxon>Sphingobacteriales</taxon>
        <taxon>Sphingobacteriaceae</taxon>
        <taxon>Hufsiella</taxon>
    </lineage>
</organism>
<feature type="domain" description="Outer membrane protein beta-barrel" evidence="11">
    <location>
        <begin position="385"/>
        <end position="799"/>
    </location>
</feature>
<dbReference type="SUPFAM" id="SSF49464">
    <property type="entry name" value="Carboxypeptidase regulatory domain-like"/>
    <property type="match status" value="1"/>
</dbReference>
<evidence type="ECO:0000259" key="10">
    <source>
        <dbReference type="Pfam" id="PF07715"/>
    </source>
</evidence>
<dbReference type="Pfam" id="PF07715">
    <property type="entry name" value="Plug"/>
    <property type="match status" value="1"/>
</dbReference>
<keyword evidence="6 8" id="KW-0472">Membrane</keyword>
<evidence type="ECO:0000256" key="7">
    <source>
        <dbReference type="ARBA" id="ARBA00023237"/>
    </source>
</evidence>
<comment type="subcellular location">
    <subcellularLocation>
        <location evidence="1 8">Cell outer membrane</location>
        <topology evidence="1 8">Multi-pass membrane protein</topology>
    </subcellularLocation>
</comment>
<dbReference type="InterPro" id="IPR037066">
    <property type="entry name" value="Plug_dom_sf"/>
</dbReference>
<dbReference type="Proteomes" id="UP000451233">
    <property type="component" value="Unassembled WGS sequence"/>
</dbReference>
<dbReference type="GO" id="GO:0009279">
    <property type="term" value="C:cell outer membrane"/>
    <property type="evidence" value="ECO:0007669"/>
    <property type="project" value="UniProtKB-SubCell"/>
</dbReference>
<dbReference type="GO" id="GO:0044718">
    <property type="term" value="P:siderophore transmembrane transport"/>
    <property type="evidence" value="ECO:0007669"/>
    <property type="project" value="TreeGrafter"/>
</dbReference>
<feature type="domain" description="TonB-dependent receptor plug" evidence="10">
    <location>
        <begin position="147"/>
        <end position="228"/>
    </location>
</feature>
<feature type="chain" id="PRO_5029794903" evidence="9">
    <location>
        <begin position="19"/>
        <end position="819"/>
    </location>
</feature>
<dbReference type="RefSeq" id="WP_160905034.1">
    <property type="nucleotide sequence ID" value="NZ_WVHS01000001.1"/>
</dbReference>
<comment type="similarity">
    <text evidence="8">Belongs to the TonB-dependent receptor family.</text>
</comment>
<protein>
    <submittedName>
        <fullName evidence="12">TonB-dependent receptor</fullName>
    </submittedName>
</protein>
<evidence type="ECO:0000256" key="8">
    <source>
        <dbReference type="PROSITE-ProRule" id="PRU01360"/>
    </source>
</evidence>
<dbReference type="PANTHER" id="PTHR30069">
    <property type="entry name" value="TONB-DEPENDENT OUTER MEMBRANE RECEPTOR"/>
    <property type="match status" value="1"/>
</dbReference>
<keyword evidence="7 8" id="KW-0998">Cell outer membrane</keyword>
<evidence type="ECO:0000256" key="1">
    <source>
        <dbReference type="ARBA" id="ARBA00004571"/>
    </source>
</evidence>
<evidence type="ECO:0000313" key="12">
    <source>
        <dbReference type="EMBL" id="MXV14025.1"/>
    </source>
</evidence>
<keyword evidence="4 8" id="KW-0812">Transmembrane</keyword>
<keyword evidence="13" id="KW-1185">Reference proteome</keyword>
<dbReference type="PROSITE" id="PS52016">
    <property type="entry name" value="TONB_DEPENDENT_REC_3"/>
    <property type="match status" value="1"/>
</dbReference>
<evidence type="ECO:0000256" key="9">
    <source>
        <dbReference type="SAM" id="SignalP"/>
    </source>
</evidence>
<dbReference type="Pfam" id="PF13620">
    <property type="entry name" value="CarboxypepD_reg"/>
    <property type="match status" value="1"/>
</dbReference>
<evidence type="ECO:0000256" key="5">
    <source>
        <dbReference type="ARBA" id="ARBA00022729"/>
    </source>
</evidence>
<dbReference type="Gene3D" id="2.60.40.1120">
    <property type="entry name" value="Carboxypeptidase-like, regulatory domain"/>
    <property type="match status" value="1"/>
</dbReference>
<comment type="caution">
    <text evidence="12">The sequence shown here is derived from an EMBL/GenBank/DDBJ whole genome shotgun (WGS) entry which is preliminary data.</text>
</comment>
<dbReference type="EMBL" id="WVHS01000001">
    <property type="protein sequence ID" value="MXV14025.1"/>
    <property type="molecule type" value="Genomic_DNA"/>
</dbReference>
<sequence>MKPAFALFFILFTFALKAQVKPVQGRGKISGHVIDSLTRQPVDYASVLLYENGAARPVNGITTDPRGNFNMTGLPDGEYRLTIDFIGYKRTTVQPVILNEQNRTVNLNALTLTPSQTELSAVAITGRPPIIENKIDKMVYNAQNDISGQAGMATDILKKVPMVTVDIDGNVELQGNSSIRFLINGKPSSLFGSSIANALQTIPASQIKSIEVITSPGAKYDASGTGGIINIILKSNNVRGINGNINASAGTRLENGSASLNIKGQKLSIGANLGGNAQLNTTTVNGVDRSSRLADTLNDLAQHGISDVNRKGYRAGLNFDWSMDKKNDLTASLGYNRSKNASSNQTDQLIRVQKGSTLLSNSASLLKSDNHAIEQGLDLGLEYKHAFAKEDQEISFQVNADLGKATSFYNQVQQDNAVAPAFAGSTSTSPGRDNEAELALDYVHPVSDNLTIETGLKTVINDIHSTAAVYSLNKTTGTYVFSPSQSNGLDYKRYVYSAYLSGSYQLYKFLDVKTGLRYERTTSKASYSQVGKADIKPYNTFAPSAVVSHTFKNEATVKISYSYRIERPDYEDLNPFIDLSDPRNISAGNPALQPEIGNNFELSYNKSFDKGANIFVSAFWRKNTSDIKGVSTFYSNYTIGDSVYQNVTFTTRRNIGEEIREGVNLSGSLPAGNKLTLRTNIMLANQAIINRYTGGPNVTGFGYRVNLNSAYQVNSDLVAELFGNYNSSQKNIQGNRPAFFSYNMALRKQFAAKKGSIGLSATNPFNKYNNQTTTVTTGNSTRISFREVPYRSFGVVLSYRFGKLDFKKDEQSNLPAPIE</sequence>
<keyword evidence="12" id="KW-0675">Receptor</keyword>
<keyword evidence="3 8" id="KW-1134">Transmembrane beta strand</keyword>
<name>A0A7K1XSP8_9SPHI</name>
<reference evidence="12 13" key="1">
    <citation type="submission" date="2019-11" db="EMBL/GenBank/DDBJ databases">
        <title>Pedobacter sp. HMF7056 Genome sequencing and assembly.</title>
        <authorList>
            <person name="Kang H."/>
            <person name="Kim H."/>
            <person name="Joh K."/>
        </authorList>
    </citation>
    <scope>NUCLEOTIDE SEQUENCE [LARGE SCALE GENOMIC DNA]</scope>
    <source>
        <strain evidence="12 13">HMF7056</strain>
    </source>
</reference>
<dbReference type="AlphaFoldDB" id="A0A7K1XSP8"/>
<dbReference type="GO" id="GO:0015344">
    <property type="term" value="F:siderophore uptake transmembrane transporter activity"/>
    <property type="evidence" value="ECO:0007669"/>
    <property type="project" value="TreeGrafter"/>
</dbReference>
<dbReference type="Pfam" id="PF14905">
    <property type="entry name" value="OMP_b-brl_3"/>
    <property type="match status" value="1"/>
</dbReference>
<keyword evidence="2 8" id="KW-0813">Transport</keyword>
<evidence type="ECO:0000256" key="2">
    <source>
        <dbReference type="ARBA" id="ARBA00022448"/>
    </source>
</evidence>
<dbReference type="Gene3D" id="2.170.130.10">
    <property type="entry name" value="TonB-dependent receptor, plug domain"/>
    <property type="match status" value="1"/>
</dbReference>
<evidence type="ECO:0000256" key="3">
    <source>
        <dbReference type="ARBA" id="ARBA00022452"/>
    </source>
</evidence>
<evidence type="ECO:0000259" key="11">
    <source>
        <dbReference type="Pfam" id="PF14905"/>
    </source>
</evidence>